<organism evidence="2 3">
    <name type="scientific">Spinacia oleracea</name>
    <name type="common">Spinach</name>
    <dbReference type="NCBI Taxonomy" id="3562"/>
    <lineage>
        <taxon>Eukaryota</taxon>
        <taxon>Viridiplantae</taxon>
        <taxon>Streptophyta</taxon>
        <taxon>Embryophyta</taxon>
        <taxon>Tracheophyta</taxon>
        <taxon>Spermatophyta</taxon>
        <taxon>Magnoliopsida</taxon>
        <taxon>eudicotyledons</taxon>
        <taxon>Gunneridae</taxon>
        <taxon>Pentapetalae</taxon>
        <taxon>Caryophyllales</taxon>
        <taxon>Chenopodiaceae</taxon>
        <taxon>Chenopodioideae</taxon>
        <taxon>Anserineae</taxon>
        <taxon>Spinacia</taxon>
    </lineage>
</organism>
<proteinExistence type="predicted"/>
<feature type="compositionally biased region" description="Basic and acidic residues" evidence="1">
    <location>
        <begin position="79"/>
        <end position="97"/>
    </location>
</feature>
<gene>
    <name evidence="3" type="primary">LOC130463027</name>
</gene>
<evidence type="ECO:0000313" key="3">
    <source>
        <dbReference type="RefSeq" id="XP_056688022.1"/>
    </source>
</evidence>
<name>A0ABM3QXC6_SPIOL</name>
<evidence type="ECO:0000313" key="2">
    <source>
        <dbReference type="Proteomes" id="UP000813463"/>
    </source>
</evidence>
<accession>A0ABM3QXC6</accession>
<dbReference type="RefSeq" id="XP_056688022.1">
    <property type="nucleotide sequence ID" value="XM_056832044.1"/>
</dbReference>
<protein>
    <submittedName>
        <fullName evidence="3">Uncharacterized protein</fullName>
    </submittedName>
</protein>
<feature type="region of interest" description="Disordered" evidence="1">
    <location>
        <begin position="79"/>
        <end position="132"/>
    </location>
</feature>
<reference evidence="2" key="1">
    <citation type="journal article" date="2021" name="Nat. Commun.">
        <title>Genomic analyses provide insights into spinach domestication and the genetic basis of agronomic traits.</title>
        <authorList>
            <person name="Cai X."/>
            <person name="Sun X."/>
            <person name="Xu C."/>
            <person name="Sun H."/>
            <person name="Wang X."/>
            <person name="Ge C."/>
            <person name="Zhang Z."/>
            <person name="Wang Q."/>
            <person name="Fei Z."/>
            <person name="Jiao C."/>
            <person name="Wang Q."/>
        </authorList>
    </citation>
    <scope>NUCLEOTIDE SEQUENCE [LARGE SCALE GENOMIC DNA]</scope>
    <source>
        <strain evidence="2">cv. Varoflay</strain>
    </source>
</reference>
<dbReference type="Proteomes" id="UP000813463">
    <property type="component" value="Chromosome 6"/>
</dbReference>
<sequence length="132" mass="15314">MAGETKRDDNKVGNISELLISRDKLRELALLMHLQEAQRIQNVEFRSVYHRIHYLRDSRNTYESAIGILDSVDQIDMRKPAHLQQDDDKKYKDDAPRIEIVQRINSARKTKAGGEEENPDNNGNQERGRGRT</sequence>
<reference evidence="3" key="2">
    <citation type="submission" date="2025-08" db="UniProtKB">
        <authorList>
            <consortium name="RefSeq"/>
        </authorList>
    </citation>
    <scope>IDENTIFICATION</scope>
    <source>
        <tissue evidence="3">Leaf</tissue>
    </source>
</reference>
<dbReference type="GeneID" id="130463027"/>
<keyword evidence="2" id="KW-1185">Reference proteome</keyword>
<evidence type="ECO:0000256" key="1">
    <source>
        <dbReference type="SAM" id="MobiDB-lite"/>
    </source>
</evidence>